<dbReference type="FunFam" id="1.10.238.10:FF:000003">
    <property type="entry name" value="Calmodulin A"/>
    <property type="match status" value="1"/>
</dbReference>
<name>A0A1Y2CTD8_9FUNG</name>
<evidence type="ECO:0000313" key="5">
    <source>
        <dbReference type="Proteomes" id="UP000193642"/>
    </source>
</evidence>
<accession>A0A1Y2CTD8</accession>
<dbReference type="Proteomes" id="UP000193642">
    <property type="component" value="Unassembled WGS sequence"/>
</dbReference>
<proteinExistence type="predicted"/>
<protein>
    <submittedName>
        <fullName evidence="4">EF-hand</fullName>
    </submittedName>
</protein>
<evidence type="ECO:0000256" key="2">
    <source>
        <dbReference type="ARBA" id="ARBA00022837"/>
    </source>
</evidence>
<dbReference type="InterPro" id="IPR002048">
    <property type="entry name" value="EF_hand_dom"/>
</dbReference>
<organism evidence="4 5">
    <name type="scientific">Rhizoclosmatium globosum</name>
    <dbReference type="NCBI Taxonomy" id="329046"/>
    <lineage>
        <taxon>Eukaryota</taxon>
        <taxon>Fungi</taxon>
        <taxon>Fungi incertae sedis</taxon>
        <taxon>Chytridiomycota</taxon>
        <taxon>Chytridiomycota incertae sedis</taxon>
        <taxon>Chytridiomycetes</taxon>
        <taxon>Chytridiales</taxon>
        <taxon>Chytriomycetaceae</taxon>
        <taxon>Rhizoclosmatium</taxon>
    </lineage>
</organism>
<gene>
    <name evidence="4" type="ORF">BCR33DRAFT_713119</name>
</gene>
<evidence type="ECO:0000259" key="3">
    <source>
        <dbReference type="PROSITE" id="PS50222"/>
    </source>
</evidence>
<dbReference type="Gene3D" id="1.10.238.10">
    <property type="entry name" value="EF-hand"/>
    <property type="match status" value="1"/>
</dbReference>
<dbReference type="SUPFAM" id="SSF47473">
    <property type="entry name" value="EF-hand"/>
    <property type="match status" value="1"/>
</dbReference>
<dbReference type="OrthoDB" id="26525at2759"/>
<dbReference type="EMBL" id="MCGO01000007">
    <property type="protein sequence ID" value="ORY50291.1"/>
    <property type="molecule type" value="Genomic_DNA"/>
</dbReference>
<dbReference type="PANTHER" id="PTHR46311">
    <property type="entry name" value="CALCIUM-BINDING PROTEIN 8-RELATED"/>
    <property type="match status" value="1"/>
</dbReference>
<evidence type="ECO:0000256" key="1">
    <source>
        <dbReference type="ARBA" id="ARBA00022737"/>
    </source>
</evidence>
<dbReference type="AlphaFoldDB" id="A0A1Y2CTD8"/>
<dbReference type="PANTHER" id="PTHR46311:SF5">
    <property type="entry name" value="EF-HAND DOMAIN-CONTAINING PROTEIN"/>
    <property type="match status" value="1"/>
</dbReference>
<dbReference type="PROSITE" id="PS00018">
    <property type="entry name" value="EF_HAND_1"/>
    <property type="match status" value="1"/>
</dbReference>
<comment type="caution">
    <text evidence="4">The sequence shown here is derived from an EMBL/GenBank/DDBJ whole genome shotgun (WGS) entry which is preliminary data.</text>
</comment>
<sequence length="159" mass="18124">MEPHRANRLESHPMKSQILSNIRDAFQRADVEGRGYLSKHGLKVGMMGLLGYKPSKFEIEQINKRCNLERGELTLDAFTEIMAPRLAQVDSDDMIRQMFVALDLQGNGFITLENLKAVFRKVVPNVSMTVVEEFFAEVDTNRDGKVGYREFQQMINAAL</sequence>
<dbReference type="InterPro" id="IPR051111">
    <property type="entry name" value="Ca-binding_regulatory"/>
</dbReference>
<dbReference type="GO" id="GO:0032588">
    <property type="term" value="C:trans-Golgi network membrane"/>
    <property type="evidence" value="ECO:0007669"/>
    <property type="project" value="TreeGrafter"/>
</dbReference>
<evidence type="ECO:0000313" key="4">
    <source>
        <dbReference type="EMBL" id="ORY50291.1"/>
    </source>
</evidence>
<dbReference type="InterPro" id="IPR018247">
    <property type="entry name" value="EF_Hand_1_Ca_BS"/>
</dbReference>
<reference evidence="4 5" key="1">
    <citation type="submission" date="2016-07" db="EMBL/GenBank/DDBJ databases">
        <title>Pervasive Adenine N6-methylation of Active Genes in Fungi.</title>
        <authorList>
            <consortium name="DOE Joint Genome Institute"/>
            <person name="Mondo S.J."/>
            <person name="Dannebaum R.O."/>
            <person name="Kuo R.C."/>
            <person name="Labutti K."/>
            <person name="Haridas S."/>
            <person name="Kuo A."/>
            <person name="Salamov A."/>
            <person name="Ahrendt S.R."/>
            <person name="Lipzen A."/>
            <person name="Sullivan W."/>
            <person name="Andreopoulos W.B."/>
            <person name="Clum A."/>
            <person name="Lindquist E."/>
            <person name="Daum C."/>
            <person name="Ramamoorthy G.K."/>
            <person name="Gryganskyi A."/>
            <person name="Culley D."/>
            <person name="Magnuson J.K."/>
            <person name="James T.Y."/>
            <person name="O'Malley M.A."/>
            <person name="Stajich J.E."/>
            <person name="Spatafora J.W."/>
            <person name="Visel A."/>
            <person name="Grigoriev I.V."/>
        </authorList>
    </citation>
    <scope>NUCLEOTIDE SEQUENCE [LARGE SCALE GENOMIC DNA]</scope>
    <source>
        <strain evidence="4 5">JEL800</strain>
    </source>
</reference>
<keyword evidence="5" id="KW-1185">Reference proteome</keyword>
<keyword evidence="1" id="KW-0677">Repeat</keyword>
<dbReference type="Pfam" id="PF13499">
    <property type="entry name" value="EF-hand_7"/>
    <property type="match status" value="1"/>
</dbReference>
<dbReference type="GO" id="GO:0005509">
    <property type="term" value="F:calcium ion binding"/>
    <property type="evidence" value="ECO:0007669"/>
    <property type="project" value="InterPro"/>
</dbReference>
<dbReference type="PROSITE" id="PS50222">
    <property type="entry name" value="EF_HAND_2"/>
    <property type="match status" value="2"/>
</dbReference>
<feature type="domain" description="EF-hand" evidence="3">
    <location>
        <begin position="126"/>
        <end position="159"/>
    </location>
</feature>
<dbReference type="SMART" id="SM00054">
    <property type="entry name" value="EFh"/>
    <property type="match status" value="3"/>
</dbReference>
<dbReference type="InterPro" id="IPR011992">
    <property type="entry name" value="EF-hand-dom_pair"/>
</dbReference>
<dbReference type="STRING" id="329046.A0A1Y2CTD8"/>
<keyword evidence="2" id="KW-0106">Calcium</keyword>
<feature type="domain" description="EF-hand" evidence="3">
    <location>
        <begin position="90"/>
        <end position="125"/>
    </location>
</feature>
<dbReference type="CDD" id="cd00051">
    <property type="entry name" value="EFh"/>
    <property type="match status" value="1"/>
</dbReference>